<feature type="transmembrane region" description="Helical" evidence="1">
    <location>
        <begin position="463"/>
        <end position="484"/>
    </location>
</feature>
<keyword evidence="4" id="KW-1185">Reference proteome</keyword>
<evidence type="ECO:0000256" key="1">
    <source>
        <dbReference type="SAM" id="Phobius"/>
    </source>
</evidence>
<dbReference type="CDD" id="cd22842">
    <property type="entry name" value="Gal_Rha_Lectin_BGal"/>
    <property type="match status" value="1"/>
</dbReference>
<feature type="non-terminal residue" evidence="3">
    <location>
        <position position="1"/>
    </location>
</feature>
<dbReference type="AlphaFoldDB" id="A0AAE0L5W4"/>
<dbReference type="GO" id="GO:0030246">
    <property type="term" value="F:carbohydrate binding"/>
    <property type="evidence" value="ECO:0007669"/>
    <property type="project" value="InterPro"/>
</dbReference>
<organism evidence="3 4">
    <name type="scientific">Cymbomonas tetramitiformis</name>
    <dbReference type="NCBI Taxonomy" id="36881"/>
    <lineage>
        <taxon>Eukaryota</taxon>
        <taxon>Viridiplantae</taxon>
        <taxon>Chlorophyta</taxon>
        <taxon>Pyramimonadophyceae</taxon>
        <taxon>Pyramimonadales</taxon>
        <taxon>Pyramimonadaceae</taxon>
        <taxon>Cymbomonas</taxon>
    </lineage>
</organism>
<accession>A0AAE0L5W4</accession>
<evidence type="ECO:0000259" key="2">
    <source>
        <dbReference type="PROSITE" id="PS50228"/>
    </source>
</evidence>
<dbReference type="EMBL" id="LGRX02008680">
    <property type="protein sequence ID" value="KAK3273002.1"/>
    <property type="molecule type" value="Genomic_DNA"/>
</dbReference>
<feature type="transmembrane region" description="Helical" evidence="1">
    <location>
        <begin position="529"/>
        <end position="549"/>
    </location>
</feature>
<protein>
    <recommendedName>
        <fullName evidence="2">SUEL-type lectin domain-containing protein</fullName>
    </recommendedName>
</protein>
<feature type="transmembrane region" description="Helical" evidence="1">
    <location>
        <begin position="259"/>
        <end position="287"/>
    </location>
</feature>
<evidence type="ECO:0000313" key="4">
    <source>
        <dbReference type="Proteomes" id="UP001190700"/>
    </source>
</evidence>
<name>A0AAE0L5W4_9CHLO</name>
<proteinExistence type="predicted"/>
<sequence length="636" mass="69280">KRRTLLQEKEQGVKLRCPSANDTITRVLFASYGTPSPCDGNSDSDVASLLGSCHYGRTLGIVEQLCVGNNSCEVFPGGPEWGEDPCFAETKRLTVSVECGVVETEDDEDDEDDAEEGAKMAVQAATSFVMAAGAASSLATVGGSGGVAGEMGGTTLLVLNLQMLALFSGLPTDIGSALGTAADGMEWLNYNVGLFEDTIKETTDYFWVIPGSASPASTRHLSAYTEPTKIEQHELDNWEYDGYVVVGDDRSVVDREDPWGLAGSTLVGCFVVMLVSVLIHTILLTIYARCPGLGSTNPLPTLLVHPRLEFILFTTMVTGLGRVAGSLMGYNSFAGWVAGLTIFLMVVVYVTLVTKLIYKIAEQNEITPLEFRRKDQLQSAVKGTDQFFMKMLGRKANRCQGIWVSKRALEMEEELEPRRTDRIATRGLAIDNINLLHAHLQEDLIERFGLFFEQNQGISDVAIMFYVFDLLRSFASALVIGFLAGGNYAEDHAATYFGLVLLILISVLHVAVQFSVMPRVDSSVNWVDLLSGACIATAYILCLIITANSNMAEELQGAMVMFLIVSVAAQILLNGSDNFLALYDNIIGKSTQQKDKLAGVILARSMISSKGWNVNVQHYAKIFPETMHVEDEQQVV</sequence>
<keyword evidence="1" id="KW-0472">Membrane</keyword>
<feature type="domain" description="SUEL-type lectin" evidence="2">
    <location>
        <begin position="7"/>
        <end position="100"/>
    </location>
</feature>
<reference evidence="3 4" key="1">
    <citation type="journal article" date="2015" name="Genome Biol. Evol.">
        <title>Comparative Genomics of a Bacterivorous Green Alga Reveals Evolutionary Causalities and Consequences of Phago-Mixotrophic Mode of Nutrition.</title>
        <authorList>
            <person name="Burns J.A."/>
            <person name="Paasch A."/>
            <person name="Narechania A."/>
            <person name="Kim E."/>
        </authorList>
    </citation>
    <scope>NUCLEOTIDE SEQUENCE [LARGE SCALE GENOMIC DNA]</scope>
    <source>
        <strain evidence="3 4">PLY_AMNH</strain>
    </source>
</reference>
<gene>
    <name evidence="3" type="ORF">CYMTET_18731</name>
</gene>
<feature type="transmembrane region" description="Helical" evidence="1">
    <location>
        <begin position="496"/>
        <end position="517"/>
    </location>
</feature>
<keyword evidence="1" id="KW-1133">Transmembrane helix</keyword>
<feature type="transmembrane region" description="Helical" evidence="1">
    <location>
        <begin position="333"/>
        <end position="353"/>
    </location>
</feature>
<dbReference type="PROSITE" id="PS50228">
    <property type="entry name" value="SUEL_LECTIN"/>
    <property type="match status" value="1"/>
</dbReference>
<feature type="transmembrane region" description="Helical" evidence="1">
    <location>
        <begin position="555"/>
        <end position="573"/>
    </location>
</feature>
<keyword evidence="1" id="KW-0812">Transmembrane</keyword>
<evidence type="ECO:0000313" key="3">
    <source>
        <dbReference type="EMBL" id="KAK3273002.1"/>
    </source>
</evidence>
<dbReference type="InterPro" id="IPR043159">
    <property type="entry name" value="Lectin_gal-bd_sf"/>
</dbReference>
<dbReference type="InterPro" id="IPR000922">
    <property type="entry name" value="Lectin_gal-bd_dom"/>
</dbReference>
<comment type="caution">
    <text evidence="3">The sequence shown here is derived from an EMBL/GenBank/DDBJ whole genome shotgun (WGS) entry which is preliminary data.</text>
</comment>
<dbReference type="Proteomes" id="UP001190700">
    <property type="component" value="Unassembled WGS sequence"/>
</dbReference>
<dbReference type="Pfam" id="PF02140">
    <property type="entry name" value="SUEL_Lectin"/>
    <property type="match status" value="1"/>
</dbReference>
<dbReference type="Gene3D" id="2.60.120.740">
    <property type="match status" value="1"/>
</dbReference>